<reference evidence="3" key="1">
    <citation type="submission" date="2021-02" db="EMBL/GenBank/DDBJ databases">
        <title>Strain Y2R2, a novel species of the genus Halomonas.</title>
        <authorList>
            <person name="Huang H."/>
        </authorList>
    </citation>
    <scope>NUCLEOTIDE SEQUENCE</scope>
    <source>
        <strain evidence="3">Y2R2</strain>
    </source>
</reference>
<dbReference type="OrthoDB" id="9792269at2"/>
<gene>
    <name evidence="3" type="ORF">E4T21_11870</name>
</gene>
<proteinExistence type="predicted"/>
<organism evidence="3 4">
    <name type="scientific">Halomonas binhaiensis</name>
    <dbReference type="NCBI Taxonomy" id="2562282"/>
    <lineage>
        <taxon>Bacteria</taxon>
        <taxon>Pseudomonadati</taxon>
        <taxon>Pseudomonadota</taxon>
        <taxon>Gammaproteobacteria</taxon>
        <taxon>Oceanospirillales</taxon>
        <taxon>Halomonadaceae</taxon>
        <taxon>Halomonas</taxon>
    </lineage>
</organism>
<dbReference type="EMBL" id="CP038437">
    <property type="protein sequence ID" value="QEM82165.1"/>
    <property type="molecule type" value="Genomic_DNA"/>
</dbReference>
<evidence type="ECO:0000313" key="4">
    <source>
        <dbReference type="Proteomes" id="UP000324285"/>
    </source>
</evidence>
<sequence length="376" mass="42159">MPSRVATSSARNVAANVLFVVDHLDTGGAPVVVRDLILGMQRAEVAVTLVILSDRQRYTFTADVDVVQLPFKAEGTHERWQRYALHARRLDQWLEEQGMRFDLVLAHLHHAHQVVSRTRLAGDAWYCLHADPVTGFLGNKRGVGRWLKQRKVKSLYDGRKVVTVSRGMLERLCFYFGIRPQPGVAIHNPLDIDRIRELGQAPVNDVPAEYLLYVGRMDVRQKRFDRLFDAYQTSGVSLPLLLVGGGNGQAEVEAMAKERGLTGQVQFLGHRDNPYAYMRRATAQLLSSDYEGFPLVLPEALALGTPVVSVDCPCGPAEILQDFPEYLVPLNDTAAFASAIRKVAEQPPIIPENVCDHLRIERVVERYMELVKPDDT</sequence>
<dbReference type="PANTHER" id="PTHR12526:SF638">
    <property type="entry name" value="SPORE COAT PROTEIN SA"/>
    <property type="match status" value="1"/>
</dbReference>
<feature type="domain" description="Glycosyl transferase family 1" evidence="1">
    <location>
        <begin position="207"/>
        <end position="347"/>
    </location>
</feature>
<dbReference type="Pfam" id="PF13439">
    <property type="entry name" value="Glyco_transf_4"/>
    <property type="match status" value="1"/>
</dbReference>
<dbReference type="KEGG" id="hbh:E4T21_11870"/>
<protein>
    <submittedName>
        <fullName evidence="3">Glycosyltransferase</fullName>
    </submittedName>
</protein>
<dbReference type="PANTHER" id="PTHR12526">
    <property type="entry name" value="GLYCOSYLTRANSFERASE"/>
    <property type="match status" value="1"/>
</dbReference>
<dbReference type="Pfam" id="PF00534">
    <property type="entry name" value="Glycos_transf_1"/>
    <property type="match status" value="1"/>
</dbReference>
<dbReference type="Gene3D" id="3.40.50.2000">
    <property type="entry name" value="Glycogen Phosphorylase B"/>
    <property type="match status" value="2"/>
</dbReference>
<dbReference type="GO" id="GO:0016757">
    <property type="term" value="F:glycosyltransferase activity"/>
    <property type="evidence" value="ECO:0007669"/>
    <property type="project" value="InterPro"/>
</dbReference>
<dbReference type="InterPro" id="IPR001296">
    <property type="entry name" value="Glyco_trans_1"/>
</dbReference>
<keyword evidence="4" id="KW-1185">Reference proteome</keyword>
<dbReference type="GO" id="GO:1901135">
    <property type="term" value="P:carbohydrate derivative metabolic process"/>
    <property type="evidence" value="ECO:0007669"/>
    <property type="project" value="UniProtKB-ARBA"/>
</dbReference>
<dbReference type="SUPFAM" id="SSF53756">
    <property type="entry name" value="UDP-Glycosyltransferase/glycogen phosphorylase"/>
    <property type="match status" value="1"/>
</dbReference>
<dbReference type="Proteomes" id="UP000324285">
    <property type="component" value="Chromosome"/>
</dbReference>
<evidence type="ECO:0000313" key="3">
    <source>
        <dbReference type="EMBL" id="QEM82165.1"/>
    </source>
</evidence>
<evidence type="ECO:0000259" key="2">
    <source>
        <dbReference type="Pfam" id="PF13439"/>
    </source>
</evidence>
<dbReference type="AlphaFoldDB" id="A0A5C1NJ76"/>
<dbReference type="InterPro" id="IPR028098">
    <property type="entry name" value="Glyco_trans_4-like_N"/>
</dbReference>
<evidence type="ECO:0000259" key="1">
    <source>
        <dbReference type="Pfam" id="PF00534"/>
    </source>
</evidence>
<name>A0A5C1NJ76_9GAMM</name>
<accession>A0A5C1NJ76</accession>
<dbReference type="RefSeq" id="WP_149285175.1">
    <property type="nucleotide sequence ID" value="NZ_CP038437.2"/>
</dbReference>
<dbReference type="CDD" id="cd03811">
    <property type="entry name" value="GT4_GT28_WabH-like"/>
    <property type="match status" value="1"/>
</dbReference>
<feature type="domain" description="Glycosyltransferase subfamily 4-like N-terminal" evidence="2">
    <location>
        <begin position="27"/>
        <end position="194"/>
    </location>
</feature>